<comment type="caution">
    <text evidence="2">The sequence shown here is derived from an EMBL/GenBank/DDBJ whole genome shotgun (WGS) entry which is preliminary data.</text>
</comment>
<gene>
    <name evidence="2" type="ORF">Tci_835904</name>
</gene>
<proteinExistence type="predicted"/>
<name>A0A699Q9L8_TANCI</name>
<evidence type="ECO:0000313" key="2">
    <source>
        <dbReference type="EMBL" id="GFC63934.1"/>
    </source>
</evidence>
<organism evidence="2">
    <name type="scientific">Tanacetum cinerariifolium</name>
    <name type="common">Dalmatian daisy</name>
    <name type="synonym">Chrysanthemum cinerariifolium</name>
    <dbReference type="NCBI Taxonomy" id="118510"/>
    <lineage>
        <taxon>Eukaryota</taxon>
        <taxon>Viridiplantae</taxon>
        <taxon>Streptophyta</taxon>
        <taxon>Embryophyta</taxon>
        <taxon>Tracheophyta</taxon>
        <taxon>Spermatophyta</taxon>
        <taxon>Magnoliopsida</taxon>
        <taxon>eudicotyledons</taxon>
        <taxon>Gunneridae</taxon>
        <taxon>Pentapetalae</taxon>
        <taxon>asterids</taxon>
        <taxon>campanulids</taxon>
        <taxon>Asterales</taxon>
        <taxon>Asteraceae</taxon>
        <taxon>Asteroideae</taxon>
        <taxon>Anthemideae</taxon>
        <taxon>Anthemidinae</taxon>
        <taxon>Tanacetum</taxon>
    </lineage>
</organism>
<reference evidence="2" key="1">
    <citation type="journal article" date="2019" name="Sci. Rep.">
        <title>Draft genome of Tanacetum cinerariifolium, the natural source of mosquito coil.</title>
        <authorList>
            <person name="Yamashiro T."/>
            <person name="Shiraishi A."/>
            <person name="Satake H."/>
            <person name="Nakayama K."/>
        </authorList>
    </citation>
    <scope>NUCLEOTIDE SEQUENCE</scope>
</reference>
<evidence type="ECO:0000256" key="1">
    <source>
        <dbReference type="SAM" id="MobiDB-lite"/>
    </source>
</evidence>
<feature type="non-terminal residue" evidence="2">
    <location>
        <position position="1"/>
    </location>
</feature>
<feature type="region of interest" description="Disordered" evidence="1">
    <location>
        <begin position="9"/>
        <end position="30"/>
    </location>
</feature>
<dbReference type="AlphaFoldDB" id="A0A699Q9L8"/>
<dbReference type="EMBL" id="BKCJ011000193">
    <property type="protein sequence ID" value="GFC63934.1"/>
    <property type="molecule type" value="Genomic_DNA"/>
</dbReference>
<sequence>LDTEKLQELTVADSKSLSSTPSSSSPKPTLSMSHHILSLFKPKTRQFKRYKSFFDELQGRYGYLFRHLKTRFLERKKFNVLAQHLQEVMEDSLPNMVDDHVKELTKTQVYSLVRNYMTGHILHVHPTQANQASAQEQQYQLYLTMKDNPNCNMMIYQFGFHLRSSLKDLSLLILLVDLLPFTLGRSTMMLILGENSVKRQKTSEHGSYVMGEYSSGQSKEGESGL</sequence>
<protein>
    <submittedName>
        <fullName evidence="2">Uncharacterized protein</fullName>
    </submittedName>
</protein>
<accession>A0A699Q9L8</accession>
<feature type="compositionally biased region" description="Low complexity" evidence="1">
    <location>
        <begin position="14"/>
        <end position="30"/>
    </location>
</feature>